<dbReference type="EC" id="2.3.2.6" evidence="4"/>
<comment type="similarity">
    <text evidence="4">Belongs to the L/F-transferase family.</text>
</comment>
<name>A0ABX4FFP5_9BORD</name>
<dbReference type="RefSeq" id="WP_033461189.1">
    <property type="nucleotide sequence ID" value="NZ_CP021107.1"/>
</dbReference>
<reference evidence="5 6" key="1">
    <citation type="submission" date="2017-05" db="EMBL/GenBank/DDBJ databases">
        <title>Complete and WGS of Bordetella genogroups.</title>
        <authorList>
            <person name="Spilker T."/>
            <person name="Lipuma J."/>
        </authorList>
    </citation>
    <scope>NUCLEOTIDE SEQUENCE [LARGE SCALE GENOMIC DNA]</scope>
    <source>
        <strain evidence="5 6">AU3139</strain>
    </source>
</reference>
<dbReference type="EMBL" id="NEVV01000001">
    <property type="protein sequence ID" value="OZI81021.1"/>
    <property type="molecule type" value="Genomic_DNA"/>
</dbReference>
<dbReference type="InterPro" id="IPR042203">
    <property type="entry name" value="Leu/Phe-tRNA_Trfase_C"/>
</dbReference>
<dbReference type="GO" id="GO:0016740">
    <property type="term" value="F:transferase activity"/>
    <property type="evidence" value="ECO:0007669"/>
    <property type="project" value="UniProtKB-KW"/>
</dbReference>
<dbReference type="Gene3D" id="3.30.70.3550">
    <property type="entry name" value="Leucyl/phenylalanyl-tRNA-protein transferase, N-terminal domain"/>
    <property type="match status" value="1"/>
</dbReference>
<dbReference type="InterPro" id="IPR042221">
    <property type="entry name" value="Leu/Phe-tRNA_Trfase_N"/>
</dbReference>
<proteinExistence type="inferred from homology"/>
<evidence type="ECO:0000313" key="5">
    <source>
        <dbReference type="EMBL" id="OZI81021.1"/>
    </source>
</evidence>
<comment type="catalytic activity">
    <reaction evidence="4">
        <text>L-phenylalanyl-tRNA(Phe) + an N-terminal L-alpha-aminoacyl-[protein] = an N-terminal L-phenylalanyl-L-alpha-aminoacyl-[protein] + tRNA(Phe)</text>
        <dbReference type="Rhea" id="RHEA:43632"/>
        <dbReference type="Rhea" id="RHEA-COMP:9668"/>
        <dbReference type="Rhea" id="RHEA-COMP:9699"/>
        <dbReference type="Rhea" id="RHEA-COMP:10636"/>
        <dbReference type="Rhea" id="RHEA-COMP:10637"/>
        <dbReference type="ChEBI" id="CHEBI:78442"/>
        <dbReference type="ChEBI" id="CHEBI:78531"/>
        <dbReference type="ChEBI" id="CHEBI:78597"/>
        <dbReference type="ChEBI" id="CHEBI:83561"/>
        <dbReference type="EC" id="2.3.2.6"/>
    </reaction>
</comment>
<evidence type="ECO:0000256" key="3">
    <source>
        <dbReference type="ARBA" id="ARBA00023315"/>
    </source>
</evidence>
<dbReference type="InterPro" id="IPR004616">
    <property type="entry name" value="Leu/Phe-tRNA_Trfase"/>
</dbReference>
<dbReference type="Gene3D" id="3.40.630.70">
    <property type="entry name" value="Leucyl/phenylalanyl-tRNA-protein transferase, C-terminal domain"/>
    <property type="match status" value="1"/>
</dbReference>
<dbReference type="SUPFAM" id="SSF55729">
    <property type="entry name" value="Acyl-CoA N-acyltransferases (Nat)"/>
    <property type="match status" value="1"/>
</dbReference>
<comment type="subcellular location">
    <subcellularLocation>
        <location evidence="4">Cytoplasm</location>
    </subcellularLocation>
</comment>
<sequence>MKLPWLAADTPFPPVEHALRDPDGLLAAGADLSPERLAQAYAHGIFPWYAEGEPILWWSPDPRMVLACADFAPSHSLRKRLRALARTEHDPAARLQVRVDTAFARVLHECAAPRHGQPGTWISPAVQQAYRSWHASGFVHSIETWIDGELAGGLYGVSLGRMFYGESMFARATDASKIALAHLVAFLRRHQVAWIDCQQQTGHLARLGARPVPRARFVEHIAHAVAQPGLPWRSGRLDSAGTLHPLPAVAPPANGVMM</sequence>
<keyword evidence="3 4" id="KW-0012">Acyltransferase</keyword>
<comment type="catalytic activity">
    <reaction evidence="4">
        <text>N-terminal L-lysyl-[protein] + L-leucyl-tRNA(Leu) = N-terminal L-leucyl-L-lysyl-[protein] + tRNA(Leu) + H(+)</text>
        <dbReference type="Rhea" id="RHEA:12340"/>
        <dbReference type="Rhea" id="RHEA-COMP:9613"/>
        <dbReference type="Rhea" id="RHEA-COMP:9622"/>
        <dbReference type="Rhea" id="RHEA-COMP:12670"/>
        <dbReference type="Rhea" id="RHEA-COMP:12671"/>
        <dbReference type="ChEBI" id="CHEBI:15378"/>
        <dbReference type="ChEBI" id="CHEBI:65249"/>
        <dbReference type="ChEBI" id="CHEBI:78442"/>
        <dbReference type="ChEBI" id="CHEBI:78494"/>
        <dbReference type="ChEBI" id="CHEBI:133043"/>
        <dbReference type="EC" id="2.3.2.6"/>
    </reaction>
</comment>
<organism evidence="5 6">
    <name type="scientific">Bordetella genomosp. 6</name>
    <dbReference type="NCBI Taxonomy" id="463024"/>
    <lineage>
        <taxon>Bacteria</taxon>
        <taxon>Pseudomonadati</taxon>
        <taxon>Pseudomonadota</taxon>
        <taxon>Betaproteobacteria</taxon>
        <taxon>Burkholderiales</taxon>
        <taxon>Alcaligenaceae</taxon>
        <taxon>Bordetella</taxon>
    </lineage>
</organism>
<dbReference type="Proteomes" id="UP000216524">
    <property type="component" value="Unassembled WGS sequence"/>
</dbReference>
<dbReference type="Pfam" id="PF03588">
    <property type="entry name" value="Leu_Phe_trans"/>
    <property type="match status" value="1"/>
</dbReference>
<evidence type="ECO:0000256" key="4">
    <source>
        <dbReference type="HAMAP-Rule" id="MF_00688"/>
    </source>
</evidence>
<evidence type="ECO:0000256" key="1">
    <source>
        <dbReference type="ARBA" id="ARBA00022490"/>
    </source>
</evidence>
<comment type="catalytic activity">
    <reaction evidence="4">
        <text>N-terminal L-arginyl-[protein] + L-leucyl-tRNA(Leu) = N-terminal L-leucyl-L-arginyl-[protein] + tRNA(Leu) + H(+)</text>
        <dbReference type="Rhea" id="RHEA:50416"/>
        <dbReference type="Rhea" id="RHEA-COMP:9613"/>
        <dbReference type="Rhea" id="RHEA-COMP:9622"/>
        <dbReference type="Rhea" id="RHEA-COMP:12672"/>
        <dbReference type="Rhea" id="RHEA-COMP:12673"/>
        <dbReference type="ChEBI" id="CHEBI:15378"/>
        <dbReference type="ChEBI" id="CHEBI:64719"/>
        <dbReference type="ChEBI" id="CHEBI:78442"/>
        <dbReference type="ChEBI" id="CHEBI:78494"/>
        <dbReference type="ChEBI" id="CHEBI:133044"/>
        <dbReference type="EC" id="2.3.2.6"/>
    </reaction>
</comment>
<comment type="caution">
    <text evidence="5">The sequence shown here is derived from an EMBL/GenBank/DDBJ whole genome shotgun (WGS) entry which is preliminary data.</text>
</comment>
<evidence type="ECO:0000256" key="2">
    <source>
        <dbReference type="ARBA" id="ARBA00022679"/>
    </source>
</evidence>
<keyword evidence="2 4" id="KW-0808">Transferase</keyword>
<evidence type="ECO:0000313" key="6">
    <source>
        <dbReference type="Proteomes" id="UP000216524"/>
    </source>
</evidence>
<gene>
    <name evidence="4" type="primary">aat</name>
    <name evidence="5" type="ORF">CAL23_04660</name>
</gene>
<comment type="function">
    <text evidence="4">Functions in the N-end rule pathway of protein degradation where it conjugates Leu, Phe and, less efficiently, Met from aminoacyl-tRNAs to the N-termini of proteins containing an N-terminal arginine or lysine.</text>
</comment>
<dbReference type="HAMAP" id="MF_00688">
    <property type="entry name" value="Leu_Phe_trans"/>
    <property type="match status" value="1"/>
</dbReference>
<keyword evidence="6" id="KW-1185">Reference proteome</keyword>
<dbReference type="NCBIfam" id="TIGR00667">
    <property type="entry name" value="aat"/>
    <property type="match status" value="1"/>
</dbReference>
<dbReference type="PANTHER" id="PTHR30098:SF2">
    <property type="entry name" value="LEUCYL_PHENYLALANYL-TRNA--PROTEIN TRANSFERASE"/>
    <property type="match status" value="1"/>
</dbReference>
<protein>
    <recommendedName>
        <fullName evidence="4">Leucyl/phenylalanyl-tRNA--protein transferase</fullName>
        <ecNumber evidence="4">2.3.2.6</ecNumber>
    </recommendedName>
    <alternativeName>
        <fullName evidence="4">L/F-transferase</fullName>
    </alternativeName>
    <alternativeName>
        <fullName evidence="4">Leucyltransferase</fullName>
    </alternativeName>
    <alternativeName>
        <fullName evidence="4">Phenyalanyltransferase</fullName>
    </alternativeName>
</protein>
<dbReference type="PANTHER" id="PTHR30098">
    <property type="entry name" value="LEUCYL/PHENYLALANYL-TRNA--PROTEIN TRANSFERASE"/>
    <property type="match status" value="1"/>
</dbReference>
<dbReference type="InterPro" id="IPR016181">
    <property type="entry name" value="Acyl_CoA_acyltransferase"/>
</dbReference>
<accession>A0ABX4FFP5</accession>
<keyword evidence="1 4" id="KW-0963">Cytoplasm</keyword>